<dbReference type="RefSeq" id="WP_151139962.1">
    <property type="nucleotide sequence ID" value="NZ_VZUS01000006.1"/>
</dbReference>
<dbReference type="PROSITE" id="PS51918">
    <property type="entry name" value="RADICAL_SAM"/>
    <property type="match status" value="1"/>
</dbReference>
<feature type="binding site" evidence="8">
    <location>
        <position position="49"/>
    </location>
    <ligand>
        <name>[4Fe-4S] cluster</name>
        <dbReference type="ChEBI" id="CHEBI:49883"/>
        <note>4Fe-4S-S-AdoMet</note>
    </ligand>
</feature>
<keyword evidence="6 8" id="KW-0411">Iron-sulfur</keyword>
<dbReference type="GO" id="GO:0051539">
    <property type="term" value="F:4 iron, 4 sulfur cluster binding"/>
    <property type="evidence" value="ECO:0007669"/>
    <property type="project" value="UniProtKB-UniRule"/>
</dbReference>
<comment type="cofactor">
    <cofactor evidence="8">
        <name>[4Fe-4S] cluster</name>
        <dbReference type="ChEBI" id="CHEBI:49883"/>
    </cofactor>
    <text evidence="8">Binds 1 [4Fe-4S] cluster. The cluster is coordinated with 3 cysteines and an exchangeable S-adenosyl-L-methionine.</text>
</comment>
<gene>
    <name evidence="8" type="primary">queE</name>
    <name evidence="10" type="ORF">Hfx1149_17190</name>
</gene>
<keyword evidence="4 8" id="KW-0460">Magnesium</keyword>
<keyword evidence="5 8" id="KW-0408">Iron</keyword>
<evidence type="ECO:0000256" key="2">
    <source>
        <dbReference type="ARBA" id="ARBA00022691"/>
    </source>
</evidence>
<dbReference type="SUPFAM" id="SSF102114">
    <property type="entry name" value="Radical SAM enzymes"/>
    <property type="match status" value="1"/>
</dbReference>
<organism evidence="10">
    <name type="scientific">Haloferax sp. CBA1149</name>
    <dbReference type="NCBI Taxonomy" id="2650753"/>
    <lineage>
        <taxon>Archaea</taxon>
        <taxon>Methanobacteriati</taxon>
        <taxon>Methanobacteriota</taxon>
        <taxon>Stenosarchaea group</taxon>
        <taxon>Halobacteria</taxon>
        <taxon>Halobacteriales</taxon>
        <taxon>Haloferacaceae</taxon>
        <taxon>Haloferax</taxon>
    </lineage>
</organism>
<comment type="subunit">
    <text evidence="8">Homodimer.</text>
</comment>
<feature type="binding site" evidence="8">
    <location>
        <position position="92"/>
    </location>
    <ligand>
        <name>S-adenosyl-L-methionine</name>
        <dbReference type="ChEBI" id="CHEBI:59789"/>
    </ligand>
</feature>
<dbReference type="HAMAP" id="MF_00917">
    <property type="entry name" value="QueE"/>
    <property type="match status" value="1"/>
</dbReference>
<dbReference type="InterPro" id="IPR013785">
    <property type="entry name" value="Aldolase_TIM"/>
</dbReference>
<feature type="binding site" evidence="8">
    <location>
        <begin position="55"/>
        <end position="57"/>
    </location>
    <ligand>
        <name>S-adenosyl-L-methionine</name>
        <dbReference type="ChEBI" id="CHEBI:59789"/>
    </ligand>
</feature>
<evidence type="ECO:0000259" key="9">
    <source>
        <dbReference type="PROSITE" id="PS51918"/>
    </source>
</evidence>
<dbReference type="InterPro" id="IPR024924">
    <property type="entry name" value="7-CO-7-deazaguanine_synth-like"/>
</dbReference>
<evidence type="ECO:0000256" key="1">
    <source>
        <dbReference type="ARBA" id="ARBA00022485"/>
    </source>
</evidence>
<dbReference type="GO" id="GO:0000287">
    <property type="term" value="F:magnesium ion binding"/>
    <property type="evidence" value="ECO:0007669"/>
    <property type="project" value="UniProtKB-UniRule"/>
</dbReference>
<name>A0A643JXJ3_9EURY</name>
<feature type="binding site" evidence="8">
    <location>
        <position position="53"/>
    </location>
    <ligand>
        <name>[4Fe-4S] cluster</name>
        <dbReference type="ChEBI" id="CHEBI:49883"/>
        <note>4Fe-4S-S-AdoMet</note>
    </ligand>
</feature>
<feature type="binding site" evidence="8">
    <location>
        <position position="90"/>
    </location>
    <ligand>
        <name>substrate</name>
    </ligand>
</feature>
<dbReference type="UniPathway" id="UPA00391"/>
<comment type="cofactor">
    <cofactor evidence="8">
        <name>S-adenosyl-L-methionine</name>
        <dbReference type="ChEBI" id="CHEBI:59789"/>
    </cofactor>
    <text evidence="8">Binds 1 S-adenosyl-L-methionine per subunit.</text>
</comment>
<keyword evidence="3 8" id="KW-0479">Metal-binding</keyword>
<dbReference type="Pfam" id="PF04055">
    <property type="entry name" value="Radical_SAM"/>
    <property type="match status" value="1"/>
</dbReference>
<comment type="function">
    <text evidence="8">Catalyzes the complex heterocyclic radical-mediated conversion of 6-carboxy-5,6,7,8-tetrahydropterin (CPH4) to 7-carboxy-7-deazaguanine (CDG), a step common to the biosynthetic pathways of all 7-deazapurine-containing compounds.</text>
</comment>
<dbReference type="EMBL" id="VZUS01000006">
    <property type="protein sequence ID" value="KAB1184798.1"/>
    <property type="molecule type" value="Genomic_DNA"/>
</dbReference>
<sequence length="261" mass="28803">MSVNSDANSLDSQPQHDDGALPINEIFHSLQGEGKLAGIPSTFVRTSGCNLRCWFCDSYHTSWEPTHGWLNLDEVVSKVENFASNHVVVTGGEPMIHENVTVLLSELRNRGYHTTVETNGTVYLDAPINLVSISPKLSSSTPTKGRPPAGGGADVGVWEYQHEETRLDYDVLGSLVESYDFQLKFVVTNEADVKEAQTLVGELRGVSSVPVRNEDVLLMPEGMTRERLAETRGLTAKLALEYGYRYTPRLHVDLWDDAPGT</sequence>
<reference evidence="10" key="1">
    <citation type="submission" date="2019-09" db="EMBL/GenBank/DDBJ databases">
        <title>Genomic analysis of Haloferax sp. CBA1149.</title>
        <authorList>
            <person name="Roh S.W."/>
        </authorList>
    </citation>
    <scope>NUCLEOTIDE SEQUENCE</scope>
    <source>
        <strain evidence="10">CBA1149</strain>
    </source>
</reference>
<evidence type="ECO:0000256" key="5">
    <source>
        <dbReference type="ARBA" id="ARBA00023004"/>
    </source>
</evidence>
<protein>
    <recommendedName>
        <fullName evidence="8">7-carboxy-7-deazaguanine synthase</fullName>
        <shortName evidence="8">CDG synthase</shortName>
        <ecNumber evidence="8">4.3.99.3</ecNumber>
    </recommendedName>
    <alternativeName>
        <fullName evidence="8">Archaeosine biosynthesis protein QueE</fullName>
    </alternativeName>
</protein>
<feature type="domain" description="Radical SAM core" evidence="9">
    <location>
        <begin position="36"/>
        <end position="257"/>
    </location>
</feature>
<dbReference type="PANTHER" id="PTHR42836:SF1">
    <property type="entry name" value="7-CARBOXY-7-DEAZAGUANINE SYNTHASE"/>
    <property type="match status" value="1"/>
</dbReference>
<keyword evidence="1 8" id="KW-0004">4Fe-4S</keyword>
<feature type="binding site" evidence="8">
    <location>
        <position position="56"/>
    </location>
    <ligand>
        <name>[4Fe-4S] cluster</name>
        <dbReference type="ChEBI" id="CHEBI:49883"/>
        <note>4Fe-4S-S-AdoMet</note>
    </ligand>
</feature>
<comment type="cofactor">
    <cofactor evidence="8">
        <name>Mg(2+)</name>
        <dbReference type="ChEBI" id="CHEBI:18420"/>
    </cofactor>
</comment>
<dbReference type="InterPro" id="IPR007197">
    <property type="entry name" value="rSAM"/>
</dbReference>
<dbReference type="Gene3D" id="3.20.20.70">
    <property type="entry name" value="Aldolase class I"/>
    <property type="match status" value="1"/>
</dbReference>
<comment type="catalytic activity">
    <reaction evidence="8">
        <text>6-carboxy-5,6,7,8-tetrahydropterin + H(+) = 7-carboxy-7-carbaguanine + NH4(+)</text>
        <dbReference type="Rhea" id="RHEA:27974"/>
        <dbReference type="ChEBI" id="CHEBI:15378"/>
        <dbReference type="ChEBI" id="CHEBI:28938"/>
        <dbReference type="ChEBI" id="CHEBI:61032"/>
        <dbReference type="ChEBI" id="CHEBI:61036"/>
        <dbReference type="EC" id="4.3.99.3"/>
    </reaction>
</comment>
<feature type="binding site" evidence="8">
    <location>
        <begin position="134"/>
        <end position="136"/>
    </location>
    <ligand>
        <name>S-adenosyl-L-methionine</name>
        <dbReference type="ChEBI" id="CHEBI:59789"/>
    </ligand>
</feature>
<feature type="binding site" evidence="8">
    <location>
        <begin position="30"/>
        <end position="32"/>
    </location>
    <ligand>
        <name>substrate</name>
    </ligand>
</feature>
<accession>A0A643JXJ3</accession>
<dbReference type="PIRSF" id="PIRSF000370">
    <property type="entry name" value="QueE"/>
    <property type="match status" value="1"/>
</dbReference>
<dbReference type="GO" id="GO:0016840">
    <property type="term" value="F:carbon-nitrogen lyase activity"/>
    <property type="evidence" value="ECO:0007669"/>
    <property type="project" value="UniProtKB-UniRule"/>
</dbReference>
<evidence type="ECO:0000256" key="8">
    <source>
        <dbReference type="HAMAP-Rule" id="MF_00917"/>
    </source>
</evidence>
<feature type="binding site" evidence="8">
    <location>
        <position position="45"/>
    </location>
    <ligand>
        <name>substrate</name>
    </ligand>
</feature>
<dbReference type="PANTHER" id="PTHR42836">
    <property type="entry name" value="7-CARBOXY-7-DEAZAGUANINE SYNTHASE"/>
    <property type="match status" value="1"/>
</dbReference>
<evidence type="ECO:0000256" key="3">
    <source>
        <dbReference type="ARBA" id="ARBA00022723"/>
    </source>
</evidence>
<feature type="binding site" evidence="8">
    <location>
        <position position="58"/>
    </location>
    <ligand>
        <name>Mg(2+)</name>
        <dbReference type="ChEBI" id="CHEBI:18420"/>
    </ligand>
</feature>
<dbReference type="GO" id="GO:1904047">
    <property type="term" value="F:S-adenosyl-L-methionine binding"/>
    <property type="evidence" value="ECO:0007669"/>
    <property type="project" value="UniProtKB-UniRule"/>
</dbReference>
<dbReference type="CDD" id="cd01335">
    <property type="entry name" value="Radical_SAM"/>
    <property type="match status" value="1"/>
</dbReference>
<evidence type="ECO:0000256" key="6">
    <source>
        <dbReference type="ARBA" id="ARBA00023014"/>
    </source>
</evidence>
<keyword evidence="7 8" id="KW-0456">Lyase</keyword>
<dbReference type="InterPro" id="IPR058240">
    <property type="entry name" value="rSAM_sf"/>
</dbReference>
<comment type="pathway">
    <text evidence="8">Purine metabolism; 7-cyano-7-deazaguanine biosynthesis.</text>
</comment>
<evidence type="ECO:0000256" key="7">
    <source>
        <dbReference type="ARBA" id="ARBA00023239"/>
    </source>
</evidence>
<evidence type="ECO:0000313" key="10">
    <source>
        <dbReference type="EMBL" id="KAB1184798.1"/>
    </source>
</evidence>
<comment type="similarity">
    <text evidence="8">Belongs to the radical SAM superfamily. 7-carboxy-7-deazaguanine synthase family.</text>
</comment>
<dbReference type="EC" id="4.3.99.3" evidence="8"/>
<comment type="caution">
    <text evidence="10">The sequence shown here is derived from an EMBL/GenBank/DDBJ whole genome shotgun (WGS) entry which is preliminary data.</text>
</comment>
<proteinExistence type="inferred from homology"/>
<comment type="caution">
    <text evidence="8">Lacks conserved residue(s) required for the propagation of feature annotation.</text>
</comment>
<keyword evidence="2 8" id="KW-0949">S-adenosyl-L-methionine</keyword>
<dbReference type="AlphaFoldDB" id="A0A643JXJ3"/>
<dbReference type="SFLD" id="SFLDS00029">
    <property type="entry name" value="Radical_SAM"/>
    <property type="match status" value="1"/>
</dbReference>
<evidence type="ECO:0000256" key="4">
    <source>
        <dbReference type="ARBA" id="ARBA00022842"/>
    </source>
</evidence>